<reference evidence="8 9" key="1">
    <citation type="journal article" date="2018" name="Mol. Plant">
        <title>The genome of Artemisia annua provides insight into the evolution of Asteraceae family and artemisinin biosynthesis.</title>
        <authorList>
            <person name="Shen Q."/>
            <person name="Zhang L."/>
            <person name="Liao Z."/>
            <person name="Wang S."/>
            <person name="Yan T."/>
            <person name="Shi P."/>
            <person name="Liu M."/>
            <person name="Fu X."/>
            <person name="Pan Q."/>
            <person name="Wang Y."/>
            <person name="Lv Z."/>
            <person name="Lu X."/>
            <person name="Zhang F."/>
            <person name="Jiang W."/>
            <person name="Ma Y."/>
            <person name="Chen M."/>
            <person name="Hao X."/>
            <person name="Li L."/>
            <person name="Tang Y."/>
            <person name="Lv G."/>
            <person name="Zhou Y."/>
            <person name="Sun X."/>
            <person name="Brodelius P.E."/>
            <person name="Rose J.K.C."/>
            <person name="Tang K."/>
        </authorList>
    </citation>
    <scope>NUCLEOTIDE SEQUENCE [LARGE SCALE GENOMIC DNA]</scope>
    <source>
        <strain evidence="9">cv. Huhao1</strain>
        <tissue evidence="8">Leaf</tissue>
    </source>
</reference>
<dbReference type="GO" id="GO:0006629">
    <property type="term" value="P:lipid metabolic process"/>
    <property type="evidence" value="ECO:0007669"/>
    <property type="project" value="UniProtKB-ARBA"/>
</dbReference>
<evidence type="ECO:0000256" key="4">
    <source>
        <dbReference type="ARBA" id="ARBA00023002"/>
    </source>
</evidence>
<keyword evidence="5 6" id="KW-0408">Iron</keyword>
<comment type="cofactor">
    <cofactor evidence="1 6">
        <name>heme</name>
        <dbReference type="ChEBI" id="CHEBI:30413"/>
    </cofactor>
</comment>
<dbReference type="STRING" id="35608.A0A2U1QLM6"/>
<evidence type="ECO:0000313" key="8">
    <source>
        <dbReference type="EMBL" id="PWA98905.1"/>
    </source>
</evidence>
<dbReference type="Proteomes" id="UP000245207">
    <property type="component" value="Unassembled WGS sequence"/>
</dbReference>
<dbReference type="InterPro" id="IPR017972">
    <property type="entry name" value="Cyt_P450_CS"/>
</dbReference>
<feature type="compositionally biased region" description="Basic and acidic residues" evidence="7">
    <location>
        <begin position="643"/>
        <end position="655"/>
    </location>
</feature>
<sequence length="935" mass="107235">MSIFMFMFIHLNKRAIFIPTNWPVLGMIPGVLVNSQRVLDYMTEILMHTGGTFMWKGPWFAKMNILITADPLDFQHVLCKNFTNYPKGDEFRKIFEVLGDGIFSSDGELWEIHRKVTMSLLKHPKYPSLLEEITWNKVEKGLLPILDSICGQGVEVDLQEIFERFTFDTTCKIILDHDPKSLSIGFPYVACVKAFSHAEEALLQRHIAPRSFWKLQQLFRVGNEKKLSDAWITIDDFLYSCLAQKQNEYNTKNCEQQEKHFLLLPTLLREIKDKFGSFGDPTKLLRDVLFSLMAAGKDTIGSALSWFFYILAKNPHIEDKLLEEFYAHLGANVAKRWNAKELGKLIYLHGALCESLRLFPPLSLNHKSPSQPDILPSGHKVDHNTKIVLSYYSMGRMKSVWGEDCMEFKPERWIAKGGGIKHEPSYKFSTFNAGPRSCVGKEMSFSQLKIVIATIIYRYHIELVEGHPVVPKDSMVLQMKDGLKIHGYWLIALLSTTNKKKDLKQKAKMRWASEGEEIKTKILFPSIQGEWISDPSAIKLHIFNSFKIENSDFVPCGCNSSFITLVPKSFCRMINDKLSSISREKVELEDLLKNANTEFPNDEDVLELYKKYGAVFKETVVLEDVHVDDFDPEDRQDDGSNDSGKKDDDGAKKDVGVDKVVSDNVDVASKGAGAKKDGDNVEENIIVPVLSEEPILSQESYTQWIEENIDWIGEVIDCICDAYYDDEFLNWPRVVQPVNTDCPRTPERVVTRSSPKKRIAKPSSYLSSPYENKQTKVIALLKRIEFELGNSLFAMQGDKMFLLENKHPKADNVMNVRGHVLQPKWKTNDNHVDCGVFAMIHMESYVGEPVKDWDVGLCQESDMQVSLLRRMRFKIATKILLHELNLHSQKMYDLAFQFQEIEEQKRISIIVNAIKNRADRDPEKVVRKDVLKPDK</sequence>
<feature type="region of interest" description="Disordered" evidence="7">
    <location>
        <begin position="627"/>
        <end position="655"/>
    </location>
</feature>
<accession>A0A2U1QLM6</accession>
<dbReference type="PRINTS" id="PR00385">
    <property type="entry name" value="P450"/>
</dbReference>
<comment type="caution">
    <text evidence="8">The sequence shown here is derived from an EMBL/GenBank/DDBJ whole genome shotgun (WGS) entry which is preliminary data.</text>
</comment>
<keyword evidence="3 6" id="KW-0479">Metal-binding</keyword>
<dbReference type="EMBL" id="PKPP01000044">
    <property type="protein sequence ID" value="PWA98905.1"/>
    <property type="molecule type" value="Genomic_DNA"/>
</dbReference>
<feature type="compositionally biased region" description="Acidic residues" evidence="7">
    <location>
        <begin position="630"/>
        <end position="640"/>
    </location>
</feature>
<dbReference type="InterPro" id="IPR001128">
    <property type="entry name" value="Cyt_P450"/>
</dbReference>
<dbReference type="InterPro" id="IPR036396">
    <property type="entry name" value="Cyt_P450_sf"/>
</dbReference>
<dbReference type="PROSITE" id="PS00086">
    <property type="entry name" value="CYTOCHROME_P450"/>
    <property type="match status" value="1"/>
</dbReference>
<dbReference type="PANTHER" id="PTHR24296">
    <property type="entry name" value="CYTOCHROME P450"/>
    <property type="match status" value="1"/>
</dbReference>
<dbReference type="AlphaFoldDB" id="A0A2U1QLM6"/>
<dbReference type="GO" id="GO:0016705">
    <property type="term" value="F:oxidoreductase activity, acting on paired donors, with incorporation or reduction of molecular oxygen"/>
    <property type="evidence" value="ECO:0007669"/>
    <property type="project" value="InterPro"/>
</dbReference>
<dbReference type="Pfam" id="PF00067">
    <property type="entry name" value="p450"/>
    <property type="match status" value="1"/>
</dbReference>
<evidence type="ECO:0000256" key="3">
    <source>
        <dbReference type="ARBA" id="ARBA00022723"/>
    </source>
</evidence>
<dbReference type="GO" id="GO:0005506">
    <property type="term" value="F:iron ion binding"/>
    <property type="evidence" value="ECO:0007669"/>
    <property type="project" value="InterPro"/>
</dbReference>
<evidence type="ECO:0000256" key="2">
    <source>
        <dbReference type="ARBA" id="ARBA00010617"/>
    </source>
</evidence>
<name>A0A2U1QLM6_ARTAN</name>
<gene>
    <name evidence="8" type="ORF">CTI12_AA005010</name>
</gene>
<keyword evidence="6" id="KW-0349">Heme</keyword>
<dbReference type="SUPFAM" id="SSF48264">
    <property type="entry name" value="Cytochrome P450"/>
    <property type="match status" value="1"/>
</dbReference>
<dbReference type="PRINTS" id="PR00463">
    <property type="entry name" value="EP450I"/>
</dbReference>
<evidence type="ECO:0000256" key="7">
    <source>
        <dbReference type="SAM" id="MobiDB-lite"/>
    </source>
</evidence>
<feature type="binding site" description="axial binding residue" evidence="6">
    <location>
        <position position="438"/>
    </location>
    <ligand>
        <name>heme</name>
        <dbReference type="ChEBI" id="CHEBI:30413"/>
    </ligand>
    <ligandPart>
        <name>Fe</name>
        <dbReference type="ChEBI" id="CHEBI:18248"/>
    </ligandPart>
</feature>
<dbReference type="GO" id="GO:0020037">
    <property type="term" value="F:heme binding"/>
    <property type="evidence" value="ECO:0007669"/>
    <property type="project" value="InterPro"/>
</dbReference>
<evidence type="ECO:0000256" key="1">
    <source>
        <dbReference type="ARBA" id="ARBA00001971"/>
    </source>
</evidence>
<keyword evidence="4" id="KW-0560">Oxidoreductase</keyword>
<dbReference type="CDD" id="cd11064">
    <property type="entry name" value="CYP86A"/>
    <property type="match status" value="1"/>
</dbReference>
<keyword evidence="9" id="KW-1185">Reference proteome</keyword>
<dbReference type="GO" id="GO:0004497">
    <property type="term" value="F:monooxygenase activity"/>
    <property type="evidence" value="ECO:0007669"/>
    <property type="project" value="InterPro"/>
</dbReference>
<protein>
    <submittedName>
        <fullName evidence="8">Cytochrome P450</fullName>
    </submittedName>
</protein>
<comment type="similarity">
    <text evidence="2">Belongs to the cytochrome P450 family.</text>
</comment>
<proteinExistence type="inferred from homology"/>
<dbReference type="Gene3D" id="1.10.630.10">
    <property type="entry name" value="Cytochrome P450"/>
    <property type="match status" value="1"/>
</dbReference>
<evidence type="ECO:0000313" key="9">
    <source>
        <dbReference type="Proteomes" id="UP000245207"/>
    </source>
</evidence>
<organism evidence="8 9">
    <name type="scientific">Artemisia annua</name>
    <name type="common">Sweet wormwood</name>
    <dbReference type="NCBI Taxonomy" id="35608"/>
    <lineage>
        <taxon>Eukaryota</taxon>
        <taxon>Viridiplantae</taxon>
        <taxon>Streptophyta</taxon>
        <taxon>Embryophyta</taxon>
        <taxon>Tracheophyta</taxon>
        <taxon>Spermatophyta</taxon>
        <taxon>Magnoliopsida</taxon>
        <taxon>eudicotyledons</taxon>
        <taxon>Gunneridae</taxon>
        <taxon>Pentapetalae</taxon>
        <taxon>asterids</taxon>
        <taxon>campanulids</taxon>
        <taxon>Asterales</taxon>
        <taxon>Asteraceae</taxon>
        <taxon>Asteroideae</taxon>
        <taxon>Anthemideae</taxon>
        <taxon>Artemisiinae</taxon>
        <taxon>Artemisia</taxon>
    </lineage>
</organism>
<dbReference type="OrthoDB" id="1470350at2759"/>
<evidence type="ECO:0000256" key="6">
    <source>
        <dbReference type="PIRSR" id="PIRSR602401-1"/>
    </source>
</evidence>
<dbReference type="InterPro" id="IPR002401">
    <property type="entry name" value="Cyt_P450_E_grp-I"/>
</dbReference>
<evidence type="ECO:0000256" key="5">
    <source>
        <dbReference type="ARBA" id="ARBA00023004"/>
    </source>
</evidence>